<proteinExistence type="predicted"/>
<keyword evidence="2" id="KW-1185">Reference proteome</keyword>
<comment type="caution">
    <text evidence="1">The sequence shown here is derived from an EMBL/GenBank/DDBJ whole genome shotgun (WGS) entry which is preliminary data.</text>
</comment>
<dbReference type="EMBL" id="JAHUTI010042041">
    <property type="protein sequence ID" value="MED6246094.1"/>
    <property type="molecule type" value="Genomic_DNA"/>
</dbReference>
<sequence length="100" mass="11381">MDRISWSSQRPEDVGFVDHWIQSLHFAHYVDLLVPSSQKQQHALGWFAVECEAAGMTVISSVRGNGSQQETKWLALFRLEWSSCLKCSTPQEESRGLVDE</sequence>
<protein>
    <submittedName>
        <fullName evidence="1">Uncharacterized protein</fullName>
    </submittedName>
</protein>
<gene>
    <name evidence="1" type="ORF">ATANTOWER_012762</name>
</gene>
<organism evidence="1 2">
    <name type="scientific">Ataeniobius toweri</name>
    <dbReference type="NCBI Taxonomy" id="208326"/>
    <lineage>
        <taxon>Eukaryota</taxon>
        <taxon>Metazoa</taxon>
        <taxon>Chordata</taxon>
        <taxon>Craniata</taxon>
        <taxon>Vertebrata</taxon>
        <taxon>Euteleostomi</taxon>
        <taxon>Actinopterygii</taxon>
        <taxon>Neopterygii</taxon>
        <taxon>Teleostei</taxon>
        <taxon>Neoteleostei</taxon>
        <taxon>Acanthomorphata</taxon>
        <taxon>Ovalentaria</taxon>
        <taxon>Atherinomorphae</taxon>
        <taxon>Cyprinodontiformes</taxon>
        <taxon>Goodeidae</taxon>
        <taxon>Ataeniobius</taxon>
    </lineage>
</organism>
<accession>A0ABU7B780</accession>
<name>A0ABU7B780_9TELE</name>
<evidence type="ECO:0000313" key="2">
    <source>
        <dbReference type="Proteomes" id="UP001345963"/>
    </source>
</evidence>
<dbReference type="Proteomes" id="UP001345963">
    <property type="component" value="Unassembled WGS sequence"/>
</dbReference>
<evidence type="ECO:0000313" key="1">
    <source>
        <dbReference type="EMBL" id="MED6246094.1"/>
    </source>
</evidence>
<reference evidence="1 2" key="1">
    <citation type="submission" date="2021-07" db="EMBL/GenBank/DDBJ databases">
        <authorList>
            <person name="Palmer J.M."/>
        </authorList>
    </citation>
    <scope>NUCLEOTIDE SEQUENCE [LARGE SCALE GENOMIC DNA]</scope>
    <source>
        <strain evidence="1 2">AT_MEX2019</strain>
        <tissue evidence="1">Muscle</tissue>
    </source>
</reference>